<reference evidence="2 3" key="1">
    <citation type="submission" date="2018-03" db="EMBL/GenBank/DDBJ databases">
        <title>Genomic Encyclopedia of Archaeal and Bacterial Type Strains, Phase II (KMG-II): from individual species to whole genera.</title>
        <authorList>
            <person name="Goeker M."/>
        </authorList>
    </citation>
    <scope>NUCLEOTIDE SEQUENCE [LARGE SCALE GENOMIC DNA]</scope>
    <source>
        <strain evidence="2 3">DSM 100214</strain>
    </source>
</reference>
<comment type="caution">
    <text evidence="2">The sequence shown here is derived from an EMBL/GenBank/DDBJ whole genome shotgun (WGS) entry which is preliminary data.</text>
</comment>
<dbReference type="AlphaFoldDB" id="A0A2V3Q127"/>
<dbReference type="EMBL" id="QICL01000001">
    <property type="protein sequence ID" value="PXV69035.1"/>
    <property type="molecule type" value="Genomic_DNA"/>
</dbReference>
<protein>
    <submittedName>
        <fullName evidence="2">Uncharacterized protein</fullName>
    </submittedName>
</protein>
<sequence>MKKGFMFIFSLLSIGLCMAQVGINTLAPLSGSVFHIDGAGDNTSSASVTAAQAANDVLIDAKGNIGAGTVTPTAKLHIATTGTTPAMRIADGTQGLNKILRADASGNASWINPPTTDGVIYNITGSTTTSYANNVYNLLKAIQVTNTGNFLVTIRWWGISSSLNTAKQTAAYFYVMQSSSAANVWSTDSPGLQDQVEYYVMPPGDSGRFCFSTSLFARVVAGTYLKVYIRVSIGGPWVIGTSSSTNTTWNPSIVVYRV</sequence>
<dbReference type="OrthoDB" id="1247601at2"/>
<proteinExistence type="predicted"/>
<dbReference type="Proteomes" id="UP000247973">
    <property type="component" value="Unassembled WGS sequence"/>
</dbReference>
<keyword evidence="1" id="KW-0732">Signal</keyword>
<evidence type="ECO:0000313" key="2">
    <source>
        <dbReference type="EMBL" id="PXV69035.1"/>
    </source>
</evidence>
<evidence type="ECO:0000256" key="1">
    <source>
        <dbReference type="SAM" id="SignalP"/>
    </source>
</evidence>
<evidence type="ECO:0000313" key="3">
    <source>
        <dbReference type="Proteomes" id="UP000247973"/>
    </source>
</evidence>
<feature type="signal peptide" evidence="1">
    <location>
        <begin position="1"/>
        <end position="19"/>
    </location>
</feature>
<dbReference type="RefSeq" id="WP_146212667.1">
    <property type="nucleotide sequence ID" value="NZ_QICL01000001.1"/>
</dbReference>
<name>A0A2V3Q127_9BACT</name>
<accession>A0A2V3Q127</accession>
<gene>
    <name evidence="2" type="ORF">CLV62_101304</name>
</gene>
<keyword evidence="3" id="KW-1185">Reference proteome</keyword>
<feature type="chain" id="PRO_5015934850" evidence="1">
    <location>
        <begin position="20"/>
        <end position="258"/>
    </location>
</feature>
<organism evidence="2 3">
    <name type="scientific">Dysgonomonas alginatilytica</name>
    <dbReference type="NCBI Taxonomy" id="1605892"/>
    <lineage>
        <taxon>Bacteria</taxon>
        <taxon>Pseudomonadati</taxon>
        <taxon>Bacteroidota</taxon>
        <taxon>Bacteroidia</taxon>
        <taxon>Bacteroidales</taxon>
        <taxon>Dysgonomonadaceae</taxon>
        <taxon>Dysgonomonas</taxon>
    </lineage>
</organism>